<accession>A0A2T4GGH0</accession>
<comment type="caution">
    <text evidence="2">The sequence shown here is derived from an EMBL/GenBank/DDBJ whole genome shotgun (WGS) entry which is preliminary data.</text>
</comment>
<dbReference type="EMBL" id="PVEM01000016">
    <property type="protein sequence ID" value="PTD02674.1"/>
    <property type="molecule type" value="Genomic_DNA"/>
</dbReference>
<keyword evidence="1" id="KW-1133">Transmembrane helix</keyword>
<dbReference type="Proteomes" id="UP000241587">
    <property type="component" value="Unassembled WGS sequence"/>
</dbReference>
<organism evidence="2 3">
    <name type="scientific">Fusarium culmorum</name>
    <dbReference type="NCBI Taxonomy" id="5516"/>
    <lineage>
        <taxon>Eukaryota</taxon>
        <taxon>Fungi</taxon>
        <taxon>Dikarya</taxon>
        <taxon>Ascomycota</taxon>
        <taxon>Pezizomycotina</taxon>
        <taxon>Sordariomycetes</taxon>
        <taxon>Hypocreomycetidae</taxon>
        <taxon>Hypocreales</taxon>
        <taxon>Nectriaceae</taxon>
        <taxon>Fusarium</taxon>
    </lineage>
</organism>
<keyword evidence="1" id="KW-0812">Transmembrane</keyword>
<gene>
    <name evidence="2" type="ORF">FCULG_00009249</name>
</gene>
<dbReference type="OrthoDB" id="5022080at2759"/>
<proteinExistence type="predicted"/>
<name>A0A2T4GGH0_FUSCU</name>
<dbReference type="OMA" id="HHEPCSR"/>
<sequence>MSSPITADVSSLEDAAPSNTMLAWLAAILFPLMALTIVFLVGIPKYVTPPFVCRGVSKINGLKECIDGRGQSLLYPRGIIAHHSVIKRFTASGLAAPRLPCSSKDQQRHEVKHHEPCSRLVGYARLEHDMTLVDWKGHSRSMYMMGG</sequence>
<evidence type="ECO:0000313" key="3">
    <source>
        <dbReference type="Proteomes" id="UP000241587"/>
    </source>
</evidence>
<keyword evidence="1" id="KW-0472">Membrane</keyword>
<reference evidence="2 3" key="1">
    <citation type="submission" date="2018-02" db="EMBL/GenBank/DDBJ databases">
        <title>Fusarium culmorum secondary metabolites in fungal-bacterial-plant interactions.</title>
        <authorList>
            <person name="Schmidt R."/>
        </authorList>
    </citation>
    <scope>NUCLEOTIDE SEQUENCE [LARGE SCALE GENOMIC DNA]</scope>
    <source>
        <strain evidence="2 3">PV</strain>
    </source>
</reference>
<evidence type="ECO:0000313" key="2">
    <source>
        <dbReference type="EMBL" id="PTD02674.1"/>
    </source>
</evidence>
<feature type="transmembrane region" description="Helical" evidence="1">
    <location>
        <begin position="21"/>
        <end position="41"/>
    </location>
</feature>
<evidence type="ECO:0000256" key="1">
    <source>
        <dbReference type="SAM" id="Phobius"/>
    </source>
</evidence>
<dbReference type="AlphaFoldDB" id="A0A2T4GGH0"/>
<protein>
    <submittedName>
        <fullName evidence="2">Uncharacterized protein</fullName>
    </submittedName>
</protein>
<keyword evidence="3" id="KW-1185">Reference proteome</keyword>